<comment type="caution">
    <text evidence="4">The sequence shown here is derived from an EMBL/GenBank/DDBJ whole genome shotgun (WGS) entry which is preliminary data.</text>
</comment>
<reference evidence="4 5" key="1">
    <citation type="submission" date="2024-10" db="EMBL/GenBank/DDBJ databases">
        <authorList>
            <person name="Topkara A.R."/>
            <person name="Saygin H."/>
        </authorList>
    </citation>
    <scope>NUCLEOTIDE SEQUENCE [LARGE SCALE GENOMIC DNA]</scope>
    <source>
        <strain evidence="4 5">M3C6</strain>
    </source>
</reference>
<sequence length="107" mass="11361">MNVIDAAPLARAGPSAPTIVHLSGEIDIFTSKALRQQLLDTLSRSTPLLILNLSRVSFCDASGLAVLVGIQHRARAQGITLALAAPRPDMSRNLYMTGLDRGLPMVA</sequence>
<dbReference type="Proteomes" id="UP001603978">
    <property type="component" value="Unassembled WGS sequence"/>
</dbReference>
<evidence type="ECO:0000256" key="2">
    <source>
        <dbReference type="RuleBase" id="RU003749"/>
    </source>
</evidence>
<evidence type="ECO:0000313" key="5">
    <source>
        <dbReference type="Proteomes" id="UP001603978"/>
    </source>
</evidence>
<dbReference type="PANTHER" id="PTHR33495">
    <property type="entry name" value="ANTI-SIGMA FACTOR ANTAGONIST TM_1081-RELATED-RELATED"/>
    <property type="match status" value="1"/>
</dbReference>
<dbReference type="PROSITE" id="PS50801">
    <property type="entry name" value="STAS"/>
    <property type="match status" value="1"/>
</dbReference>
<comment type="similarity">
    <text evidence="1 2">Belongs to the anti-sigma-factor antagonist family.</text>
</comment>
<dbReference type="EMBL" id="JBICRM010000025">
    <property type="protein sequence ID" value="MFG1708015.1"/>
    <property type="molecule type" value="Genomic_DNA"/>
</dbReference>
<dbReference type="InterPro" id="IPR036513">
    <property type="entry name" value="STAS_dom_sf"/>
</dbReference>
<dbReference type="SUPFAM" id="SSF52091">
    <property type="entry name" value="SpoIIaa-like"/>
    <property type="match status" value="1"/>
</dbReference>
<dbReference type="InterPro" id="IPR002645">
    <property type="entry name" value="STAS_dom"/>
</dbReference>
<dbReference type="CDD" id="cd07043">
    <property type="entry name" value="STAS_anti-anti-sigma_factors"/>
    <property type="match status" value="1"/>
</dbReference>
<dbReference type="PANTHER" id="PTHR33495:SF2">
    <property type="entry name" value="ANTI-SIGMA FACTOR ANTAGONIST TM_1081-RELATED"/>
    <property type="match status" value="1"/>
</dbReference>
<keyword evidence="5" id="KW-1185">Reference proteome</keyword>
<protein>
    <recommendedName>
        <fullName evidence="2">Anti-sigma factor antagonist</fullName>
    </recommendedName>
</protein>
<gene>
    <name evidence="4" type="ORF">ACFLIM_32885</name>
</gene>
<evidence type="ECO:0000313" key="4">
    <source>
        <dbReference type="EMBL" id="MFG1708015.1"/>
    </source>
</evidence>
<accession>A0ABW7AP51</accession>
<proteinExistence type="inferred from homology"/>
<name>A0ABW7AP51_9ACTN</name>
<evidence type="ECO:0000256" key="1">
    <source>
        <dbReference type="ARBA" id="ARBA00009013"/>
    </source>
</evidence>
<evidence type="ECO:0000259" key="3">
    <source>
        <dbReference type="PROSITE" id="PS50801"/>
    </source>
</evidence>
<dbReference type="RefSeq" id="WP_393172163.1">
    <property type="nucleotide sequence ID" value="NZ_JBICRM010000025.1"/>
</dbReference>
<dbReference type="InterPro" id="IPR003658">
    <property type="entry name" value="Anti-sigma_ant"/>
</dbReference>
<organism evidence="4 5">
    <name type="scientific">Nonomuraea marmarensis</name>
    <dbReference type="NCBI Taxonomy" id="3351344"/>
    <lineage>
        <taxon>Bacteria</taxon>
        <taxon>Bacillati</taxon>
        <taxon>Actinomycetota</taxon>
        <taxon>Actinomycetes</taxon>
        <taxon>Streptosporangiales</taxon>
        <taxon>Streptosporangiaceae</taxon>
        <taxon>Nonomuraea</taxon>
    </lineage>
</organism>
<dbReference type="NCBIfam" id="TIGR00377">
    <property type="entry name" value="ant_ant_sig"/>
    <property type="match status" value="1"/>
</dbReference>
<dbReference type="Gene3D" id="3.30.750.24">
    <property type="entry name" value="STAS domain"/>
    <property type="match status" value="1"/>
</dbReference>
<feature type="domain" description="STAS" evidence="3">
    <location>
        <begin position="19"/>
        <end position="107"/>
    </location>
</feature>
<dbReference type="Pfam" id="PF01740">
    <property type="entry name" value="STAS"/>
    <property type="match status" value="1"/>
</dbReference>